<gene>
    <name evidence="2" type="ordered locus">HCH_03766</name>
</gene>
<dbReference type="Pfam" id="PF09346">
    <property type="entry name" value="SMI1_KNR4"/>
    <property type="match status" value="1"/>
</dbReference>
<dbReference type="SMART" id="SM00860">
    <property type="entry name" value="SMI1_KNR4"/>
    <property type="match status" value="1"/>
</dbReference>
<dbReference type="SUPFAM" id="SSF160631">
    <property type="entry name" value="SMI1/KNR4-like"/>
    <property type="match status" value="1"/>
</dbReference>
<dbReference type="HOGENOM" id="CLU_1164588_0_0_6"/>
<protein>
    <recommendedName>
        <fullName evidence="1">Knr4/Smi1-like domain-containing protein</fullName>
    </recommendedName>
</protein>
<dbReference type="RefSeq" id="WP_011397566.1">
    <property type="nucleotide sequence ID" value="NC_007645.1"/>
</dbReference>
<dbReference type="OrthoDB" id="9873918at2"/>
<dbReference type="InterPro" id="IPR018958">
    <property type="entry name" value="Knr4/Smi1-like_dom"/>
</dbReference>
<sequence>MSWAHEIKEKYRCIDENLDNSVLGASDKEINELQDAVGKKLPEDYVSFLEVFGVNDGGLLSSIPAFTDVKNLILTYEEIDEFPEDFPEGDWMIVGAGHAGIDLAMNVSNGLVHYSSCGDIGQFYADSFKKLVCQKAYVKYEILSDAESAHISSPVKSVEECLKCSNKNETYKEISRMLKEFGPPVDDLCDQIRIVGEGGNIKYFAEITEQGGLMLYFGGYGANKAAQRYAKIIGANIN</sequence>
<organism evidence="2 3">
    <name type="scientific">Hahella chejuensis (strain KCTC 2396)</name>
    <dbReference type="NCBI Taxonomy" id="349521"/>
    <lineage>
        <taxon>Bacteria</taxon>
        <taxon>Pseudomonadati</taxon>
        <taxon>Pseudomonadota</taxon>
        <taxon>Gammaproteobacteria</taxon>
        <taxon>Oceanospirillales</taxon>
        <taxon>Hahellaceae</taxon>
        <taxon>Hahella</taxon>
    </lineage>
</organism>
<feature type="domain" description="Knr4/Smi1-like" evidence="1">
    <location>
        <begin position="24"/>
        <end position="134"/>
    </location>
</feature>
<dbReference type="KEGG" id="hch:HCH_03766"/>
<dbReference type="STRING" id="349521.HCH_03766"/>
<name>Q2SFS6_HAHCH</name>
<evidence type="ECO:0000313" key="3">
    <source>
        <dbReference type="Proteomes" id="UP000000238"/>
    </source>
</evidence>
<accession>Q2SFS6</accession>
<reference evidence="2 3" key="1">
    <citation type="journal article" date="2005" name="Nucleic Acids Res.">
        <title>Genomic blueprint of Hahella chejuensis, a marine microbe producing an algicidal agent.</title>
        <authorList>
            <person name="Jeong H."/>
            <person name="Yim J.H."/>
            <person name="Lee C."/>
            <person name="Choi S.-H."/>
            <person name="Park Y.K."/>
            <person name="Yoon S.H."/>
            <person name="Hur C.-G."/>
            <person name="Kang H.-Y."/>
            <person name="Kim D."/>
            <person name="Lee H.H."/>
            <person name="Park K.H."/>
            <person name="Park S.-H."/>
            <person name="Park H.-S."/>
            <person name="Lee H.K."/>
            <person name="Oh T.K."/>
            <person name="Kim J.F."/>
        </authorList>
    </citation>
    <scope>NUCLEOTIDE SEQUENCE [LARGE SCALE GENOMIC DNA]</scope>
    <source>
        <strain evidence="2 3">KCTC 2396</strain>
    </source>
</reference>
<dbReference type="Gene3D" id="3.40.1580.10">
    <property type="entry name" value="SMI1/KNR4-like"/>
    <property type="match status" value="1"/>
</dbReference>
<evidence type="ECO:0000259" key="1">
    <source>
        <dbReference type="SMART" id="SM00860"/>
    </source>
</evidence>
<dbReference type="InterPro" id="IPR037883">
    <property type="entry name" value="Knr4/Smi1-like_sf"/>
</dbReference>
<proteinExistence type="predicted"/>
<evidence type="ECO:0000313" key="2">
    <source>
        <dbReference type="EMBL" id="ABC30498.1"/>
    </source>
</evidence>
<dbReference type="EMBL" id="CP000155">
    <property type="protein sequence ID" value="ABC30498.1"/>
    <property type="molecule type" value="Genomic_DNA"/>
</dbReference>
<dbReference type="AlphaFoldDB" id="Q2SFS6"/>
<dbReference type="Proteomes" id="UP000000238">
    <property type="component" value="Chromosome"/>
</dbReference>
<keyword evidence="3" id="KW-1185">Reference proteome</keyword>